<evidence type="ECO:0000313" key="3">
    <source>
        <dbReference type="EMBL" id="QES87538.1"/>
    </source>
</evidence>
<sequence>MSKDTRDNYTSVAIDWQTAMKITQYKTMFFVGLFVTIAMVTCLPAFFHVIQIRSGVILHDPIVDSLPAYDLSIPVFLVLWSVISLSVLRAFQSPQQCILTVYAILFLLTLRYISVSLVALDPPARLIPLRDPLSNLTYGHKNYITKDLFFSGHTSSMFICFLLLNRKPEKIFALCATVAIAIFVLIQHVHYTIDVIAAPFFTYLAYRLSKKVTQLG</sequence>
<feature type="transmembrane region" description="Helical" evidence="1">
    <location>
        <begin position="29"/>
        <end position="51"/>
    </location>
</feature>
<organism evidence="3 4">
    <name type="scientific">Rhizosphaericola mali</name>
    <dbReference type="NCBI Taxonomy" id="2545455"/>
    <lineage>
        <taxon>Bacteria</taxon>
        <taxon>Pseudomonadati</taxon>
        <taxon>Bacteroidota</taxon>
        <taxon>Chitinophagia</taxon>
        <taxon>Chitinophagales</taxon>
        <taxon>Chitinophagaceae</taxon>
        <taxon>Rhizosphaericola</taxon>
    </lineage>
</organism>
<feature type="transmembrane region" description="Helical" evidence="1">
    <location>
        <begin position="98"/>
        <end position="120"/>
    </location>
</feature>
<dbReference type="Pfam" id="PF14360">
    <property type="entry name" value="PAP2_C"/>
    <property type="match status" value="1"/>
</dbReference>
<feature type="domain" description="Sphingomyelin synthase-like" evidence="2">
    <location>
        <begin position="147"/>
        <end position="208"/>
    </location>
</feature>
<reference evidence="3 4" key="1">
    <citation type="submission" date="2019-09" db="EMBL/GenBank/DDBJ databases">
        <title>Complete genome sequence of Arachidicoccus sp. B3-10 isolated from apple orchard soil.</title>
        <authorList>
            <person name="Kim H.S."/>
            <person name="Han K.-I."/>
            <person name="Suh M.K."/>
            <person name="Lee K.C."/>
            <person name="Eom M.K."/>
            <person name="Kim J.-S."/>
            <person name="Kang S.W."/>
            <person name="Sin Y."/>
            <person name="Lee J.-S."/>
        </authorList>
    </citation>
    <scope>NUCLEOTIDE SEQUENCE [LARGE SCALE GENOMIC DNA]</scope>
    <source>
        <strain evidence="3 4">B3-10</strain>
    </source>
</reference>
<proteinExistence type="predicted"/>
<keyword evidence="1" id="KW-0472">Membrane</keyword>
<accession>A0A5P2FYT1</accession>
<keyword evidence="4" id="KW-1185">Reference proteome</keyword>
<feature type="transmembrane region" description="Helical" evidence="1">
    <location>
        <begin position="148"/>
        <end position="164"/>
    </location>
</feature>
<dbReference type="KEGG" id="arac:E0W69_002270"/>
<feature type="transmembrane region" description="Helical" evidence="1">
    <location>
        <begin position="171"/>
        <end position="193"/>
    </location>
</feature>
<evidence type="ECO:0000259" key="2">
    <source>
        <dbReference type="Pfam" id="PF14360"/>
    </source>
</evidence>
<dbReference type="RefSeq" id="WP_131328415.1">
    <property type="nucleotide sequence ID" value="NZ_CP044016.1"/>
</dbReference>
<keyword evidence="1" id="KW-1133">Transmembrane helix</keyword>
<protein>
    <recommendedName>
        <fullName evidence="2">Sphingomyelin synthase-like domain-containing protein</fullName>
    </recommendedName>
</protein>
<dbReference type="AlphaFoldDB" id="A0A5P2FYT1"/>
<dbReference type="OrthoDB" id="792641at2"/>
<feature type="transmembrane region" description="Helical" evidence="1">
    <location>
        <begin position="71"/>
        <end position="91"/>
    </location>
</feature>
<dbReference type="Proteomes" id="UP000292424">
    <property type="component" value="Chromosome"/>
</dbReference>
<dbReference type="InterPro" id="IPR025749">
    <property type="entry name" value="Sphingomyelin_synth-like_dom"/>
</dbReference>
<evidence type="ECO:0000313" key="4">
    <source>
        <dbReference type="Proteomes" id="UP000292424"/>
    </source>
</evidence>
<name>A0A5P2FYT1_9BACT</name>
<gene>
    <name evidence="3" type="ORF">E0W69_002270</name>
</gene>
<keyword evidence="1" id="KW-0812">Transmembrane</keyword>
<dbReference type="EMBL" id="CP044016">
    <property type="protein sequence ID" value="QES87538.1"/>
    <property type="molecule type" value="Genomic_DNA"/>
</dbReference>
<evidence type="ECO:0000256" key="1">
    <source>
        <dbReference type="SAM" id="Phobius"/>
    </source>
</evidence>